<dbReference type="SUPFAM" id="SSF51735">
    <property type="entry name" value="NAD(P)-binding Rossmann-fold domains"/>
    <property type="match status" value="1"/>
</dbReference>
<organism evidence="5">
    <name type="scientific">marine metagenome</name>
    <dbReference type="NCBI Taxonomy" id="408172"/>
    <lineage>
        <taxon>unclassified sequences</taxon>
        <taxon>metagenomes</taxon>
        <taxon>ecological metagenomes</taxon>
    </lineage>
</organism>
<accession>A0A381S7C9</accession>
<dbReference type="Gene3D" id="3.40.50.720">
    <property type="entry name" value="NAD(P)-binding Rossmann-like Domain"/>
    <property type="match status" value="1"/>
</dbReference>
<proteinExistence type="inferred from homology"/>
<reference evidence="5" key="1">
    <citation type="submission" date="2018-05" db="EMBL/GenBank/DDBJ databases">
        <authorList>
            <person name="Lanie J.A."/>
            <person name="Ng W.-L."/>
            <person name="Kazmierczak K.M."/>
            <person name="Andrzejewski T.M."/>
            <person name="Davidsen T.M."/>
            <person name="Wayne K.J."/>
            <person name="Tettelin H."/>
            <person name="Glass J.I."/>
            <person name="Rusch D."/>
            <person name="Podicherti R."/>
            <person name="Tsui H.-C.T."/>
            <person name="Winkler M.E."/>
        </authorList>
    </citation>
    <scope>NUCLEOTIDE SEQUENCE</scope>
</reference>
<dbReference type="GO" id="GO:0016491">
    <property type="term" value="F:oxidoreductase activity"/>
    <property type="evidence" value="ECO:0007669"/>
    <property type="project" value="UniProtKB-KW"/>
</dbReference>
<keyword evidence="3" id="KW-0520">NAD</keyword>
<gene>
    <name evidence="5" type="ORF">METZ01_LOCUS52072</name>
</gene>
<comment type="similarity">
    <text evidence="1">Belongs to the NAD(P)-dependent epimerase/dehydratase family.</text>
</comment>
<dbReference type="CDD" id="cd08946">
    <property type="entry name" value="SDR_e"/>
    <property type="match status" value="1"/>
</dbReference>
<dbReference type="InterPro" id="IPR001509">
    <property type="entry name" value="Epimerase_deHydtase"/>
</dbReference>
<dbReference type="InterPro" id="IPR036291">
    <property type="entry name" value="NAD(P)-bd_dom_sf"/>
</dbReference>
<sequence>MTDTKKVLITGGAGLIGSIIINRLGNKYEFSSLDLRAVDGVPSTVANLDNLDAIIPAFNLIDTVIHLAADRSPEGSWNSILKNNLIATYNVFEASKLAGVKRVICASSNHAEGGFYLDAPWKHINDGNFHLLEQDNYELLTEKCMIRPDSYYGVSKAYGESLGSYYNDYHELSSFHLRIGWVLEDDDPTFSPYALSLWLSHRDTAQVLDLCIEAPLSHRYDIFNATSDNTWKIFDIEHLKKALGYIPEDRAGSNFVRREYTRRD</sequence>
<dbReference type="EMBL" id="UINC01002681">
    <property type="protein sequence ID" value="SUZ99218.1"/>
    <property type="molecule type" value="Genomic_DNA"/>
</dbReference>
<keyword evidence="2" id="KW-0560">Oxidoreductase</keyword>
<dbReference type="Pfam" id="PF01370">
    <property type="entry name" value="Epimerase"/>
    <property type="match status" value="1"/>
</dbReference>
<feature type="domain" description="NAD-dependent epimerase/dehydratase" evidence="4">
    <location>
        <begin position="7"/>
        <end position="178"/>
    </location>
</feature>
<evidence type="ECO:0000256" key="2">
    <source>
        <dbReference type="ARBA" id="ARBA00023002"/>
    </source>
</evidence>
<evidence type="ECO:0000259" key="4">
    <source>
        <dbReference type="Pfam" id="PF01370"/>
    </source>
</evidence>
<dbReference type="PANTHER" id="PTHR43103:SF5">
    <property type="entry name" value="4-EPIMERASE, PUTATIVE (AFU_ORTHOLOGUE AFUA_7G00360)-RELATED"/>
    <property type="match status" value="1"/>
</dbReference>
<evidence type="ECO:0000256" key="3">
    <source>
        <dbReference type="ARBA" id="ARBA00023027"/>
    </source>
</evidence>
<dbReference type="AlphaFoldDB" id="A0A381S7C9"/>
<name>A0A381S7C9_9ZZZZ</name>
<protein>
    <recommendedName>
        <fullName evidence="4">NAD-dependent epimerase/dehydratase domain-containing protein</fullName>
    </recommendedName>
</protein>
<evidence type="ECO:0000313" key="5">
    <source>
        <dbReference type="EMBL" id="SUZ99218.1"/>
    </source>
</evidence>
<evidence type="ECO:0000256" key="1">
    <source>
        <dbReference type="ARBA" id="ARBA00007637"/>
    </source>
</evidence>
<dbReference type="PANTHER" id="PTHR43103">
    <property type="entry name" value="NUCLEOSIDE-DIPHOSPHATE-SUGAR EPIMERASE"/>
    <property type="match status" value="1"/>
</dbReference>